<reference evidence="9 10" key="1">
    <citation type="submission" date="2022-12" db="EMBL/GenBank/DDBJ databases">
        <title>Microbacterium terricola strain KV-448 chromosome, complete genome.</title>
        <authorList>
            <person name="Oshima T."/>
            <person name="Moriya T."/>
            <person name="Bessho Y."/>
        </authorList>
    </citation>
    <scope>NUCLEOTIDE SEQUENCE [LARGE SCALE GENOMIC DNA]</scope>
    <source>
        <strain evidence="9 10">KV-448</strain>
    </source>
</reference>
<feature type="domain" description="Major facilitator superfamily (MFS) profile" evidence="8">
    <location>
        <begin position="16"/>
        <end position="459"/>
    </location>
</feature>
<sequence>MTARSGDGGGPFGWRFTAPLLLASSLNPINSSLLATGLTGIAREFAVSPGAAATLVSVLYLCSAIAQPAVGRLGLVFGQRRVFAAGLVLVVAGGVAGALAPSFAWLLLARALIGVGTSAAFPTSMALVRARADRAGGGTPTRVIGLLSIAAQVSLVIGLPLGGLLTSLLGWRSLFAVNVPLALVTLVAVGRWIERDGPIERSSPARMLVTLDAAGMAVFAGVMAGLLVFLGDLAHPRWWLLGAVVLGGLLFVLWERRVSSPFIDVRLLAAQPALARIFARQLLSGVAVFTALYGLSQWMGDAAGLDAAAVGVIMLPLSLVSILVARLVSVRGWVRGPLIGGACAVVLAGGMLLLLQSATAWLVPMLLLTAVVYGLAQGLTAVATQVATYVLTPAGQLGTAAGLLRSFGYIGAMLSAGVISVTFGAVPTDAGLHRQGWVIAALGVVLILLTIDRRLPRTAGHRAT</sequence>
<keyword evidence="6 7" id="KW-0472">Membrane</keyword>
<feature type="transmembrane region" description="Helical" evidence="7">
    <location>
        <begin position="361"/>
        <end position="391"/>
    </location>
</feature>
<evidence type="ECO:0000259" key="8">
    <source>
        <dbReference type="PROSITE" id="PS50850"/>
    </source>
</evidence>
<dbReference type="EMBL" id="AP027141">
    <property type="protein sequence ID" value="BDV29601.1"/>
    <property type="molecule type" value="Genomic_DNA"/>
</dbReference>
<keyword evidence="5 7" id="KW-1133">Transmembrane helix</keyword>
<evidence type="ECO:0000256" key="2">
    <source>
        <dbReference type="ARBA" id="ARBA00022448"/>
    </source>
</evidence>
<accession>A0ABM8DVC8</accession>
<dbReference type="PANTHER" id="PTHR42718">
    <property type="entry name" value="MAJOR FACILITATOR SUPERFAMILY MULTIDRUG TRANSPORTER MFSC"/>
    <property type="match status" value="1"/>
</dbReference>
<feature type="transmembrane region" description="Helical" evidence="7">
    <location>
        <begin position="50"/>
        <end position="70"/>
    </location>
</feature>
<evidence type="ECO:0000256" key="3">
    <source>
        <dbReference type="ARBA" id="ARBA00022475"/>
    </source>
</evidence>
<dbReference type="InterPro" id="IPR020846">
    <property type="entry name" value="MFS_dom"/>
</dbReference>
<evidence type="ECO:0000313" key="9">
    <source>
        <dbReference type="EMBL" id="BDV29601.1"/>
    </source>
</evidence>
<gene>
    <name evidence="9" type="ORF">Microterr_02610</name>
</gene>
<feature type="transmembrane region" description="Helical" evidence="7">
    <location>
        <begin position="236"/>
        <end position="254"/>
    </location>
</feature>
<keyword evidence="10" id="KW-1185">Reference proteome</keyword>
<evidence type="ECO:0000256" key="5">
    <source>
        <dbReference type="ARBA" id="ARBA00022989"/>
    </source>
</evidence>
<organism evidence="9 10">
    <name type="scientific">Microbacterium terricola</name>
    <dbReference type="NCBI Taxonomy" id="344163"/>
    <lineage>
        <taxon>Bacteria</taxon>
        <taxon>Bacillati</taxon>
        <taxon>Actinomycetota</taxon>
        <taxon>Actinomycetes</taxon>
        <taxon>Micrococcales</taxon>
        <taxon>Microbacteriaceae</taxon>
        <taxon>Microbacterium</taxon>
    </lineage>
</organism>
<dbReference type="InterPro" id="IPR011701">
    <property type="entry name" value="MFS"/>
</dbReference>
<feature type="transmembrane region" description="Helical" evidence="7">
    <location>
        <begin position="82"/>
        <end position="105"/>
    </location>
</feature>
<proteinExistence type="predicted"/>
<evidence type="ECO:0000313" key="10">
    <source>
        <dbReference type="Proteomes" id="UP001317779"/>
    </source>
</evidence>
<keyword evidence="4 7" id="KW-0812">Transmembrane</keyword>
<feature type="transmembrane region" description="Helical" evidence="7">
    <location>
        <begin position="171"/>
        <end position="193"/>
    </location>
</feature>
<dbReference type="InterPro" id="IPR036259">
    <property type="entry name" value="MFS_trans_sf"/>
</dbReference>
<dbReference type="Gene3D" id="1.20.1250.20">
    <property type="entry name" value="MFS general substrate transporter like domains"/>
    <property type="match status" value="1"/>
</dbReference>
<keyword evidence="2" id="KW-0813">Transport</keyword>
<evidence type="ECO:0000256" key="7">
    <source>
        <dbReference type="SAM" id="Phobius"/>
    </source>
</evidence>
<feature type="transmembrane region" description="Helical" evidence="7">
    <location>
        <begin position="403"/>
        <end position="426"/>
    </location>
</feature>
<feature type="transmembrane region" description="Helical" evidence="7">
    <location>
        <begin position="337"/>
        <end position="355"/>
    </location>
</feature>
<dbReference type="RefSeq" id="WP_263796589.1">
    <property type="nucleotide sequence ID" value="NZ_AP027141.1"/>
</dbReference>
<dbReference type="PANTHER" id="PTHR42718:SF46">
    <property type="entry name" value="BLR6921 PROTEIN"/>
    <property type="match status" value="1"/>
</dbReference>
<dbReference type="Pfam" id="PF07690">
    <property type="entry name" value="MFS_1"/>
    <property type="match status" value="1"/>
</dbReference>
<dbReference type="SUPFAM" id="SSF103473">
    <property type="entry name" value="MFS general substrate transporter"/>
    <property type="match status" value="1"/>
</dbReference>
<feature type="transmembrane region" description="Helical" evidence="7">
    <location>
        <begin position="205"/>
        <end position="230"/>
    </location>
</feature>
<dbReference type="Proteomes" id="UP001317779">
    <property type="component" value="Chromosome"/>
</dbReference>
<dbReference type="PROSITE" id="PS50850">
    <property type="entry name" value="MFS"/>
    <property type="match status" value="1"/>
</dbReference>
<protein>
    <submittedName>
        <fullName evidence="9">MFS transporter</fullName>
    </submittedName>
</protein>
<keyword evidence="3" id="KW-1003">Cell membrane</keyword>
<dbReference type="Gene3D" id="1.20.1720.10">
    <property type="entry name" value="Multidrug resistance protein D"/>
    <property type="match status" value="1"/>
</dbReference>
<evidence type="ECO:0000256" key="4">
    <source>
        <dbReference type="ARBA" id="ARBA00022692"/>
    </source>
</evidence>
<evidence type="ECO:0000256" key="6">
    <source>
        <dbReference type="ARBA" id="ARBA00023136"/>
    </source>
</evidence>
<comment type="subcellular location">
    <subcellularLocation>
        <location evidence="1">Cell membrane</location>
        <topology evidence="1">Multi-pass membrane protein</topology>
    </subcellularLocation>
</comment>
<evidence type="ECO:0000256" key="1">
    <source>
        <dbReference type="ARBA" id="ARBA00004651"/>
    </source>
</evidence>
<feature type="transmembrane region" description="Helical" evidence="7">
    <location>
        <begin position="432"/>
        <end position="451"/>
    </location>
</feature>
<name>A0ABM8DVC8_9MICO</name>
<feature type="transmembrane region" description="Helical" evidence="7">
    <location>
        <begin position="143"/>
        <end position="165"/>
    </location>
</feature>
<feature type="transmembrane region" description="Helical" evidence="7">
    <location>
        <begin position="111"/>
        <end position="131"/>
    </location>
</feature>
<feature type="transmembrane region" description="Helical" evidence="7">
    <location>
        <begin position="307"/>
        <end position="325"/>
    </location>
</feature>